<dbReference type="PhylomeDB" id="B8MA65"/>
<feature type="domain" description="RNase H type-1" evidence="9">
    <location>
        <begin position="791"/>
        <end position="928"/>
    </location>
</feature>
<feature type="region of interest" description="Disordered" evidence="8">
    <location>
        <begin position="1"/>
        <end position="86"/>
    </location>
</feature>
<keyword evidence="7" id="KW-0378">Hydrolase</keyword>
<evidence type="ECO:0000259" key="9">
    <source>
        <dbReference type="PROSITE" id="PS50879"/>
    </source>
</evidence>
<keyword evidence="4" id="KW-0540">Nuclease</keyword>
<dbReference type="HOGENOM" id="CLU_277745_0_0_1"/>
<name>B8MA65_TALSN</name>
<feature type="compositionally biased region" description="Polar residues" evidence="8">
    <location>
        <begin position="66"/>
        <end position="79"/>
    </location>
</feature>
<protein>
    <recommendedName>
        <fullName evidence="3">ribonuclease H</fullName>
        <ecNumber evidence="3">3.1.26.4</ecNumber>
    </recommendedName>
</protein>
<organism evidence="10 11">
    <name type="scientific">Talaromyces stipitatus (strain ATCC 10500 / CBS 375.48 / QM 6759 / NRRL 1006)</name>
    <name type="common">Penicillium stipitatum</name>
    <dbReference type="NCBI Taxonomy" id="441959"/>
    <lineage>
        <taxon>Eukaryota</taxon>
        <taxon>Fungi</taxon>
        <taxon>Dikarya</taxon>
        <taxon>Ascomycota</taxon>
        <taxon>Pezizomycotina</taxon>
        <taxon>Eurotiomycetes</taxon>
        <taxon>Eurotiomycetidae</taxon>
        <taxon>Eurotiales</taxon>
        <taxon>Trichocomaceae</taxon>
        <taxon>Talaromyces</taxon>
        <taxon>Talaromyces sect. Talaromyces</taxon>
    </lineage>
</organism>
<dbReference type="Pfam" id="PF00075">
    <property type="entry name" value="RNase_H"/>
    <property type="match status" value="1"/>
</dbReference>
<evidence type="ECO:0000256" key="6">
    <source>
        <dbReference type="ARBA" id="ARBA00022759"/>
    </source>
</evidence>
<dbReference type="InParanoid" id="B8MA65"/>
<reference evidence="11" key="1">
    <citation type="journal article" date="2015" name="Genome Announc.">
        <title>Genome sequence of the AIDS-associated pathogen Penicillium marneffei (ATCC18224) and its near taxonomic relative Talaromyces stipitatus (ATCC10500).</title>
        <authorList>
            <person name="Nierman W.C."/>
            <person name="Fedorova-Abrams N.D."/>
            <person name="Andrianopoulos A."/>
        </authorList>
    </citation>
    <scope>NUCLEOTIDE SEQUENCE [LARGE SCALE GENOMIC DNA]</scope>
    <source>
        <strain evidence="11">ATCC 10500 / CBS 375.48 / QM 6759 / NRRL 1006</strain>
    </source>
</reference>
<dbReference type="EC" id="3.1.26.4" evidence="3"/>
<evidence type="ECO:0000256" key="5">
    <source>
        <dbReference type="ARBA" id="ARBA00022723"/>
    </source>
</evidence>
<sequence length="1125" mass="123482">MENPERPPRAAGDPEIMGPGSGVDFSTPTQEPQQLPLNAPALFAGLQDSQNQSKEPTLDNRDTLQEPRQTGETQQTPRTTLEKRKASRLTIGSRTPITRSGLNAAPKRKITLATIRATSAPIENSLVMSLIEDLNSQTQEAVQQLSVELTTARNVISMQQGLITTLNARLESLETYVNALQSRQILPLDPCDTTREVAAHGPPPRAASTGGLASTPIQLDAAPESRAINSTAPQPQPRYQNPTKATKQAVQPPEGPKKVFGTAAQTTKQPETTAKPLTKPAPTKWAAIAANNTQSGGWKTPVSTRSKEERRLIFRRRYPKDAPTALKADVLLALNRALAKAGFPDFVRAVDSGYAASGALTVLLERGTRSSTLVPVYNDTLLAAVRQTDPAVISVEISEQWHRVKVQAVPVDRYMYNDQGLALAQEEIELGTPYRLKREPTWLKRAKTIQASNQRFATIVITVGSLEEARTLINKGIKFGGRHHRVAPYWESNPESICPRCCGIGHSGFMACGGRSPKCAICAGDHEAIEHSCIVVDCAHEATSPKCPKAREARQRAIQRMREQSLQDLIPLDETFAVVPPKPVLTTEERSGQSLEEETSTPEEDELLPEMQLEADIHEGNSQQPLEPELKSATEAPQSQKTWAQRIQILINKQARGITGMFPKTPIGALIREAALEPATVLLDARVARYTARLLALPDTHPTAQILPVTLRHGDLHAQPGEQPLDDREWASRDNKVLNRLGQRLAKHLAQRLNRDPSGGIERTERCELKSFPGSIRVLDKEEALTEANQQRAGTTFWSDGSRLDTGRAGAGVTLQAVPGGPWEHVEVPMGHGHEVFDAELVGVATALEWALERQPLGPIWVFLDAQNAIDRLRSTRPGPGQALVLRAHKAAEKLALRGQPVTIQWVPGHSGIEGNEQADQAAKRAASKQTAPGFEHLSLAHVRRACTEARRAAVSEWAQINAVQGRHRDGRVYKMPRGWNLDPVAGKAPKRLASRYYQLKTGHAPIGTYLYRIGRRESPECQACKEPHETVRHVLFECRGRRTGRRTLYQALKKAGVPLPTAAEEDPEARLFAEPRATQGLLQFVAEANLFNDKERTAREAESSDAWGWDTLEEGGLGVTLEDE</sequence>
<evidence type="ECO:0000256" key="2">
    <source>
        <dbReference type="ARBA" id="ARBA00005300"/>
    </source>
</evidence>
<feature type="compositionally biased region" description="Basic and acidic residues" evidence="8">
    <location>
        <begin position="56"/>
        <end position="65"/>
    </location>
</feature>
<keyword evidence="6" id="KW-0255">Endonuclease</keyword>
<dbReference type="GO" id="GO:0003676">
    <property type="term" value="F:nucleic acid binding"/>
    <property type="evidence" value="ECO:0007669"/>
    <property type="project" value="InterPro"/>
</dbReference>
<evidence type="ECO:0000256" key="1">
    <source>
        <dbReference type="ARBA" id="ARBA00000077"/>
    </source>
</evidence>
<dbReference type="EMBL" id="EQ962655">
    <property type="protein sequence ID" value="EED18394.1"/>
    <property type="molecule type" value="Genomic_DNA"/>
</dbReference>
<dbReference type="Proteomes" id="UP000001745">
    <property type="component" value="Unassembled WGS sequence"/>
</dbReference>
<comment type="similarity">
    <text evidence="2">Belongs to the RNase H family.</text>
</comment>
<evidence type="ECO:0000256" key="7">
    <source>
        <dbReference type="ARBA" id="ARBA00022801"/>
    </source>
</evidence>
<dbReference type="GO" id="GO:0043137">
    <property type="term" value="P:DNA replication, removal of RNA primer"/>
    <property type="evidence" value="ECO:0007669"/>
    <property type="project" value="TreeGrafter"/>
</dbReference>
<comment type="catalytic activity">
    <reaction evidence="1">
        <text>Endonucleolytic cleavage to 5'-phosphomonoester.</text>
        <dbReference type="EC" id="3.1.26.4"/>
    </reaction>
</comment>
<dbReference type="InterPro" id="IPR036397">
    <property type="entry name" value="RNaseH_sf"/>
</dbReference>
<dbReference type="PROSITE" id="PS50879">
    <property type="entry name" value="RNASE_H_1"/>
    <property type="match status" value="1"/>
</dbReference>
<evidence type="ECO:0000313" key="10">
    <source>
        <dbReference type="EMBL" id="EED18394.1"/>
    </source>
</evidence>
<gene>
    <name evidence="10" type="ORF">TSTA_121370</name>
</gene>
<accession>B8MA65</accession>
<feature type="compositionally biased region" description="Low complexity" evidence="8">
    <location>
        <begin position="270"/>
        <end position="279"/>
    </location>
</feature>
<keyword evidence="5" id="KW-0479">Metal-binding</keyword>
<evidence type="ECO:0000313" key="11">
    <source>
        <dbReference type="Proteomes" id="UP000001745"/>
    </source>
</evidence>
<dbReference type="InterPro" id="IPR002156">
    <property type="entry name" value="RNaseH_domain"/>
</dbReference>
<dbReference type="VEuPathDB" id="FungiDB:TSTA_121370"/>
<dbReference type="GeneID" id="8099377"/>
<dbReference type="GO" id="GO:0046872">
    <property type="term" value="F:metal ion binding"/>
    <property type="evidence" value="ECO:0007669"/>
    <property type="project" value="UniProtKB-KW"/>
</dbReference>
<feature type="region of interest" description="Disordered" evidence="8">
    <location>
        <begin position="581"/>
        <end position="605"/>
    </location>
</feature>
<evidence type="ECO:0000256" key="3">
    <source>
        <dbReference type="ARBA" id="ARBA00012180"/>
    </source>
</evidence>
<feature type="region of interest" description="Disordered" evidence="8">
    <location>
        <begin position="228"/>
        <end position="279"/>
    </location>
</feature>
<dbReference type="AlphaFoldDB" id="B8MA65"/>
<evidence type="ECO:0000256" key="4">
    <source>
        <dbReference type="ARBA" id="ARBA00022722"/>
    </source>
</evidence>
<dbReference type="OrthoDB" id="4226988at2759"/>
<feature type="compositionally biased region" description="Acidic residues" evidence="8">
    <location>
        <begin position="595"/>
        <end position="605"/>
    </location>
</feature>
<dbReference type="GO" id="GO:0004523">
    <property type="term" value="F:RNA-DNA hybrid ribonuclease activity"/>
    <property type="evidence" value="ECO:0007669"/>
    <property type="project" value="UniProtKB-EC"/>
</dbReference>
<keyword evidence="11" id="KW-1185">Reference proteome</keyword>
<dbReference type="CDD" id="cd09276">
    <property type="entry name" value="Rnase_HI_RT_non_LTR"/>
    <property type="match status" value="1"/>
</dbReference>
<dbReference type="InterPro" id="IPR012337">
    <property type="entry name" value="RNaseH-like_sf"/>
</dbReference>
<dbReference type="PANTHER" id="PTHR10642">
    <property type="entry name" value="RIBONUCLEASE H1"/>
    <property type="match status" value="1"/>
</dbReference>
<feature type="compositionally biased region" description="Polar residues" evidence="8">
    <location>
        <begin position="228"/>
        <end position="249"/>
    </location>
</feature>
<dbReference type="eggNOG" id="KOG1075">
    <property type="taxonomic scope" value="Eukaryota"/>
</dbReference>
<feature type="compositionally biased region" description="Polar residues" evidence="8">
    <location>
        <begin position="24"/>
        <end position="36"/>
    </location>
</feature>
<dbReference type="RefSeq" id="XP_002482386.1">
    <property type="nucleotide sequence ID" value="XM_002482341.1"/>
</dbReference>
<evidence type="ECO:0000256" key="8">
    <source>
        <dbReference type="SAM" id="MobiDB-lite"/>
    </source>
</evidence>
<dbReference type="Gene3D" id="3.30.420.10">
    <property type="entry name" value="Ribonuclease H-like superfamily/Ribonuclease H"/>
    <property type="match status" value="1"/>
</dbReference>
<dbReference type="PANTHER" id="PTHR10642:SF26">
    <property type="entry name" value="RIBONUCLEASE H1"/>
    <property type="match status" value="1"/>
</dbReference>
<dbReference type="SUPFAM" id="SSF53098">
    <property type="entry name" value="Ribonuclease H-like"/>
    <property type="match status" value="1"/>
</dbReference>
<dbReference type="InterPro" id="IPR050092">
    <property type="entry name" value="RNase_H"/>
</dbReference>
<proteinExistence type="inferred from homology"/>